<feature type="signal peptide" evidence="2">
    <location>
        <begin position="1"/>
        <end position="26"/>
    </location>
</feature>
<dbReference type="AlphaFoldDB" id="A0A2G5HQD7"/>
<dbReference type="EMBL" id="LKMD01000104">
    <property type="protein sequence ID" value="PIA94739.1"/>
    <property type="molecule type" value="Genomic_DNA"/>
</dbReference>
<evidence type="ECO:0000313" key="5">
    <source>
        <dbReference type="Proteomes" id="UP000230605"/>
    </source>
</evidence>
<dbReference type="Proteomes" id="UP000230605">
    <property type="component" value="Chromosome 6"/>
</dbReference>
<proteinExistence type="predicted"/>
<organism evidence="3 5">
    <name type="scientific">Cercospora beticola</name>
    <name type="common">Sugarbeet leaf spot fungus</name>
    <dbReference type="NCBI Taxonomy" id="122368"/>
    <lineage>
        <taxon>Eukaryota</taxon>
        <taxon>Fungi</taxon>
        <taxon>Dikarya</taxon>
        <taxon>Ascomycota</taxon>
        <taxon>Pezizomycotina</taxon>
        <taxon>Dothideomycetes</taxon>
        <taxon>Dothideomycetidae</taxon>
        <taxon>Mycosphaerellales</taxon>
        <taxon>Mycosphaerellaceae</taxon>
        <taxon>Cercospora</taxon>
    </lineage>
</organism>
<evidence type="ECO:0000313" key="3">
    <source>
        <dbReference type="EMBL" id="PIA94739.1"/>
    </source>
</evidence>
<evidence type="ECO:0000256" key="1">
    <source>
        <dbReference type="SAM" id="MobiDB-lite"/>
    </source>
</evidence>
<evidence type="ECO:0000256" key="2">
    <source>
        <dbReference type="SAM" id="SignalP"/>
    </source>
</evidence>
<feature type="region of interest" description="Disordered" evidence="1">
    <location>
        <begin position="84"/>
        <end position="136"/>
    </location>
</feature>
<feature type="compositionally biased region" description="Basic and acidic residues" evidence="1">
    <location>
        <begin position="93"/>
        <end position="107"/>
    </location>
</feature>
<reference evidence="4 6" key="2">
    <citation type="submission" date="2023-09" db="EMBL/GenBank/DDBJ databases">
        <title>Complete-Gapless Cercospora beticola genome.</title>
        <authorList>
            <person name="Wyatt N.A."/>
            <person name="Spanner R.E."/>
            <person name="Bolton M.D."/>
        </authorList>
    </citation>
    <scope>NUCLEOTIDE SEQUENCE [LARGE SCALE GENOMIC DNA]</scope>
    <source>
        <strain evidence="4">Cb09-40</strain>
    </source>
</reference>
<evidence type="ECO:0000313" key="4">
    <source>
        <dbReference type="EMBL" id="WPB05201.1"/>
    </source>
</evidence>
<sequence>MNIDGGFRPDFAPAWMWLMCFLVGRAIDKYCRSVLTVGFGHLLLCRIHPSSSTTFSYAKMTSTAQRAFNQLSLTRLPCSSPLRLGKSVAQTRTRPDAGERRQTEPVRSDVVGAKNGESRDTSRDDHDLGKHKQSSEELVWWKATSLESPGLVESFRKEDIHQNRSMDRR</sequence>
<name>A0A2G5HQD7_CERBT</name>
<feature type="chain" id="PRO_5013969228" evidence="2">
    <location>
        <begin position="27"/>
        <end position="169"/>
    </location>
</feature>
<keyword evidence="2" id="KW-0732">Signal</keyword>
<evidence type="ECO:0000313" key="6">
    <source>
        <dbReference type="Proteomes" id="UP001302367"/>
    </source>
</evidence>
<keyword evidence="6" id="KW-1185">Reference proteome</keyword>
<gene>
    <name evidence="3" type="ORF">CB0940_08622</name>
    <name evidence="4" type="ORF">RHO25_009852</name>
</gene>
<dbReference type="EMBL" id="CP134189">
    <property type="protein sequence ID" value="WPB05201.1"/>
    <property type="molecule type" value="Genomic_DNA"/>
</dbReference>
<accession>A0A2G5HQD7</accession>
<dbReference type="Proteomes" id="UP001302367">
    <property type="component" value="Chromosome 6"/>
</dbReference>
<protein>
    <submittedName>
        <fullName evidence="3">Uncharacterized protein</fullName>
    </submittedName>
</protein>
<reference evidence="3 5" key="1">
    <citation type="submission" date="2015-10" db="EMBL/GenBank/DDBJ databases">
        <title>The cercosporin biosynthetic gene cluster was horizontally transferred to several fungal lineages and shown to be expanded in Cercospora beticola based on microsynteny with recipient genomes.</title>
        <authorList>
            <person name="De Jonge R."/>
            <person name="Ebert M.K."/>
            <person name="Suttle J.C."/>
            <person name="Jurick Ii W.M."/>
            <person name="Secor G.A."/>
            <person name="Thomma B.P."/>
            <person name="Van De Peer Y."/>
            <person name="Bolton M.D."/>
        </authorList>
    </citation>
    <scope>NUCLEOTIDE SEQUENCE [LARGE SCALE GENOMIC DNA]</scope>
    <source>
        <strain evidence="3 5">09-40</strain>
    </source>
</reference>
<feature type="compositionally biased region" description="Basic and acidic residues" evidence="1">
    <location>
        <begin position="116"/>
        <end position="135"/>
    </location>
</feature>